<dbReference type="Proteomes" id="UP000612585">
    <property type="component" value="Unassembled WGS sequence"/>
</dbReference>
<dbReference type="SUPFAM" id="SSF50923">
    <property type="entry name" value="Hemopexin-like domain"/>
    <property type="match status" value="2"/>
</dbReference>
<feature type="domain" description="Lysine-specific metallo-endopeptidase" evidence="3">
    <location>
        <begin position="329"/>
        <end position="462"/>
    </location>
</feature>
<protein>
    <recommendedName>
        <fullName evidence="3">Lysine-specific metallo-endopeptidase domain-containing protein</fullName>
    </recommendedName>
</protein>
<evidence type="ECO:0000259" key="3">
    <source>
        <dbReference type="SMART" id="SM01351"/>
    </source>
</evidence>
<dbReference type="InterPro" id="IPR029463">
    <property type="entry name" value="Lys_MEP"/>
</dbReference>
<dbReference type="InterPro" id="IPR018487">
    <property type="entry name" value="Hemopexin-like_repeat"/>
</dbReference>
<dbReference type="PANTHER" id="PTHR10201:SF331">
    <property type="entry name" value="MATRIX METALLOPROTEINASE-14-LIKE ISOFORM X1"/>
    <property type="match status" value="1"/>
</dbReference>
<sequence>MTPLLDLVLFPQCDLHLVLTGGHELNLRAARRVSDDADPPPVMDLEHRFSVAAAAARSPPRSIPHQGAVRTKRGTGRDEGSSGPAFDFLIDHPGSAAVTETGTSARKGGTVMRDDFRCSIRMEPAYRRGEPILLWFEIENVSDRDHALLVWDTPLDREVFDFVEVRHRDRIIPYDGRLVKRGDPTPDSYRTIAAGQTIVEVIDLSTSFAFDEHGSYTVTLRPRFRDAVADAGRVVTARARQEHEGFSLDPISTGFDLLPDGEPRLTAGERARHEPPPAGALRLTLGPNGRRDEAVFGFPPPLPPSVEQMFRDTYAAHQNLIVWLDAAIRALTTWSTPAENALYADWFGAGDASRYGIVQSRVTRIRTRLNDEHVYDLSQTDCAPDWWAYTYHGSDTLWLCAGFFNAPPTGMDSRFGTLVHEWSHATARTEDFAYGQVDSRELARNSPELAIGNADNYMYFVEALALRMLTAPMVWPNGKAYLFVSGRYYRYDIATDRVDPGYPLPIAGNWPGVWDDRVDAAVVWPGGKAYLFRGSEYVRYDIAADRVDPGYPLPIFGNWPGLWTDRIDAVLVWPNNKAYFFRGTQYMRYDIAADRVDDGYPLPIAGNWSRLWTDAIHGAVVWPNGRAYFFRGWQYMGYDIAADRIHAVYPLAIAENWPRLWHDGIQAAVFWPNSKAYFFKGSQYMRYDLAADRVDDGYPLPIAGNWPGVWDDRVDAAVVWPGGKAYLFRGSEYVRYDIAADRVDPGYPLLIFGNWPGLWFDRIDAAVVWPNGKVYFFRGSEYMRYDIAADRVDDGYPLPIAGNWPGLRFDRIDAAIVWPNAKAYFFRDDKYVRYDIATDRVDEGYPFPIGPNWPGLPGRVR</sequence>
<name>A0A8J3ZH56_9ACTN</name>
<dbReference type="GO" id="GO:0030574">
    <property type="term" value="P:collagen catabolic process"/>
    <property type="evidence" value="ECO:0007669"/>
    <property type="project" value="TreeGrafter"/>
</dbReference>
<evidence type="ECO:0000256" key="1">
    <source>
        <dbReference type="ARBA" id="ARBA00022737"/>
    </source>
</evidence>
<dbReference type="PANTHER" id="PTHR10201">
    <property type="entry name" value="MATRIX METALLOPROTEINASE"/>
    <property type="match status" value="1"/>
</dbReference>
<dbReference type="SUPFAM" id="SSF55486">
    <property type="entry name" value="Metalloproteases ('zincins'), catalytic domain"/>
    <property type="match status" value="1"/>
</dbReference>
<dbReference type="PROSITE" id="PS51642">
    <property type="entry name" value="HEMOPEXIN_2"/>
    <property type="match status" value="8"/>
</dbReference>
<keyword evidence="1" id="KW-0677">Repeat</keyword>
<proteinExistence type="predicted"/>
<evidence type="ECO:0000313" key="5">
    <source>
        <dbReference type="Proteomes" id="UP000612585"/>
    </source>
</evidence>
<accession>A0A8J3ZH56</accession>
<dbReference type="SMART" id="SM00120">
    <property type="entry name" value="HX"/>
    <property type="match status" value="8"/>
</dbReference>
<dbReference type="Gene3D" id="2.60.40.2970">
    <property type="match status" value="1"/>
</dbReference>
<feature type="region of interest" description="Disordered" evidence="2">
    <location>
        <begin position="55"/>
        <end position="83"/>
    </location>
</feature>
<dbReference type="GO" id="GO:0004222">
    <property type="term" value="F:metalloendopeptidase activity"/>
    <property type="evidence" value="ECO:0007669"/>
    <property type="project" value="InterPro"/>
</dbReference>
<dbReference type="GO" id="GO:0030198">
    <property type="term" value="P:extracellular matrix organization"/>
    <property type="evidence" value="ECO:0007669"/>
    <property type="project" value="TreeGrafter"/>
</dbReference>
<comment type="caution">
    <text evidence="4">The sequence shown here is derived from an EMBL/GenBank/DDBJ whole genome shotgun (WGS) entry which is preliminary data.</text>
</comment>
<dbReference type="EMBL" id="BOPG01000083">
    <property type="protein sequence ID" value="GIJ62827.1"/>
    <property type="molecule type" value="Genomic_DNA"/>
</dbReference>
<dbReference type="InterPro" id="IPR036375">
    <property type="entry name" value="Hemopexin-like_dom_sf"/>
</dbReference>
<dbReference type="Gene3D" id="3.40.390.10">
    <property type="entry name" value="Collagenase (Catalytic Domain)"/>
    <property type="match status" value="1"/>
</dbReference>
<dbReference type="Pfam" id="PF00045">
    <property type="entry name" value="Hemopexin"/>
    <property type="match status" value="8"/>
</dbReference>
<dbReference type="Gene3D" id="2.110.10.10">
    <property type="entry name" value="Hemopexin-like domain"/>
    <property type="match status" value="6"/>
</dbReference>
<gene>
    <name evidence="4" type="ORF">Vau01_103430</name>
</gene>
<reference evidence="4" key="1">
    <citation type="submission" date="2021-01" db="EMBL/GenBank/DDBJ databases">
        <title>Whole genome shotgun sequence of Virgisporangium aurantiacum NBRC 16421.</title>
        <authorList>
            <person name="Komaki H."/>
            <person name="Tamura T."/>
        </authorList>
    </citation>
    <scope>NUCLEOTIDE SEQUENCE</scope>
    <source>
        <strain evidence="4">NBRC 16421</strain>
    </source>
</reference>
<evidence type="ECO:0000313" key="4">
    <source>
        <dbReference type="EMBL" id="GIJ62827.1"/>
    </source>
</evidence>
<organism evidence="4 5">
    <name type="scientific">Virgisporangium aurantiacum</name>
    <dbReference type="NCBI Taxonomy" id="175570"/>
    <lineage>
        <taxon>Bacteria</taxon>
        <taxon>Bacillati</taxon>
        <taxon>Actinomycetota</taxon>
        <taxon>Actinomycetes</taxon>
        <taxon>Micromonosporales</taxon>
        <taxon>Micromonosporaceae</taxon>
        <taxon>Virgisporangium</taxon>
    </lineage>
</organism>
<dbReference type="InterPro" id="IPR024079">
    <property type="entry name" value="MetalloPept_cat_dom_sf"/>
</dbReference>
<dbReference type="Pfam" id="PF14521">
    <property type="entry name" value="Aspzincin_M35"/>
    <property type="match status" value="1"/>
</dbReference>
<keyword evidence="5" id="KW-1185">Reference proteome</keyword>
<dbReference type="RefSeq" id="WP_204008728.1">
    <property type="nucleotide sequence ID" value="NZ_BOPG01000083.1"/>
</dbReference>
<dbReference type="SMART" id="SM01351">
    <property type="entry name" value="Aspzincin_M35"/>
    <property type="match status" value="1"/>
</dbReference>
<dbReference type="InterPro" id="IPR000585">
    <property type="entry name" value="Hemopexin-like_dom"/>
</dbReference>
<evidence type="ECO:0000256" key="2">
    <source>
        <dbReference type="SAM" id="MobiDB-lite"/>
    </source>
</evidence>
<dbReference type="CDD" id="cd00094">
    <property type="entry name" value="HX"/>
    <property type="match status" value="2"/>
</dbReference>
<dbReference type="GO" id="GO:0005615">
    <property type="term" value="C:extracellular space"/>
    <property type="evidence" value="ECO:0007669"/>
    <property type="project" value="TreeGrafter"/>
</dbReference>
<dbReference type="AlphaFoldDB" id="A0A8J3ZH56"/>